<gene>
    <name evidence="2" type="ORF">EJD97_021906</name>
</gene>
<dbReference type="EMBL" id="RXGB01067817">
    <property type="protein sequence ID" value="TMW80282.1"/>
    <property type="molecule type" value="Genomic_DNA"/>
</dbReference>
<reference evidence="2" key="1">
    <citation type="submission" date="2019-05" db="EMBL/GenBank/DDBJ databases">
        <title>The de novo reference genome and transcriptome assemblies of the wild tomato species Solanum chilense.</title>
        <authorList>
            <person name="Stam R."/>
            <person name="Nosenko T."/>
            <person name="Hoerger A.C."/>
            <person name="Stephan W."/>
            <person name="Seidel M.A."/>
            <person name="Kuhn J.M.M."/>
            <person name="Haberer G."/>
            <person name="Tellier A."/>
        </authorList>
    </citation>
    <scope>NUCLEOTIDE SEQUENCE</scope>
    <source>
        <tissue evidence="2">Mature leaves</tissue>
    </source>
</reference>
<evidence type="ECO:0000256" key="1">
    <source>
        <dbReference type="SAM" id="MobiDB-lite"/>
    </source>
</evidence>
<comment type="caution">
    <text evidence="2">The sequence shown here is derived from an EMBL/GenBank/DDBJ whole genome shotgun (WGS) entry which is preliminary data.</text>
</comment>
<evidence type="ECO:0000313" key="2">
    <source>
        <dbReference type="EMBL" id="TMW80282.1"/>
    </source>
</evidence>
<sequence>MDVQSPSKRFTRGSMSKSNTMQKIISKLRNDPTRFVDEGVKDHADVVTGSSTKMKVKTDIYVIHNDKNEVVGSGSFEHHKVFV</sequence>
<organism evidence="2">
    <name type="scientific">Solanum chilense</name>
    <name type="common">Tomato</name>
    <name type="synonym">Lycopersicon chilense</name>
    <dbReference type="NCBI Taxonomy" id="4083"/>
    <lineage>
        <taxon>Eukaryota</taxon>
        <taxon>Viridiplantae</taxon>
        <taxon>Streptophyta</taxon>
        <taxon>Embryophyta</taxon>
        <taxon>Tracheophyta</taxon>
        <taxon>Spermatophyta</taxon>
        <taxon>Magnoliopsida</taxon>
        <taxon>eudicotyledons</taxon>
        <taxon>Gunneridae</taxon>
        <taxon>Pentapetalae</taxon>
        <taxon>asterids</taxon>
        <taxon>lamiids</taxon>
        <taxon>Solanales</taxon>
        <taxon>Solanaceae</taxon>
        <taxon>Solanoideae</taxon>
        <taxon>Solaneae</taxon>
        <taxon>Solanum</taxon>
        <taxon>Solanum subgen. Lycopersicon</taxon>
    </lineage>
</organism>
<name>A0A6N2AD95_SOLCI</name>
<accession>A0A6N2AD95</accession>
<dbReference type="AlphaFoldDB" id="A0A6N2AD95"/>
<proteinExistence type="predicted"/>
<protein>
    <submittedName>
        <fullName evidence="2">Uncharacterized protein</fullName>
    </submittedName>
</protein>
<feature type="region of interest" description="Disordered" evidence="1">
    <location>
        <begin position="1"/>
        <end position="21"/>
    </location>
</feature>